<reference evidence="18 19" key="1">
    <citation type="journal article" date="2024" name="Ann. Entomol. Soc. Am.">
        <title>Genomic analyses of the southern and eastern yellowjacket wasps (Hymenoptera: Vespidae) reveal evolutionary signatures of social life.</title>
        <authorList>
            <person name="Catto M.A."/>
            <person name="Caine P.B."/>
            <person name="Orr S.E."/>
            <person name="Hunt B.G."/>
            <person name="Goodisman M.A.D."/>
        </authorList>
    </citation>
    <scope>NUCLEOTIDE SEQUENCE [LARGE SCALE GENOMIC DNA]</scope>
    <source>
        <strain evidence="18">233</strain>
        <tissue evidence="18">Head and thorax</tissue>
    </source>
</reference>
<keyword evidence="8 15" id="KW-0406">Ion transport</keyword>
<accession>A0ABD2A5N3</accession>
<keyword evidence="4 15" id="KW-0138">CF(0)</keyword>
<keyword evidence="7" id="KW-0007">Acetylation</keyword>
<evidence type="ECO:0000313" key="18">
    <source>
        <dbReference type="EMBL" id="KAL2715642.1"/>
    </source>
</evidence>
<evidence type="ECO:0000256" key="12">
    <source>
        <dbReference type="ARBA" id="ARBA00057306"/>
    </source>
</evidence>
<keyword evidence="17" id="KW-0812">Transmembrane</keyword>
<comment type="function">
    <text evidence="12 15">Subunit e, of the mitochondrial membrane ATP synthase complex (F(1)F(0) ATP synthase or Complex V) that produces ATP from ADP in the presence of a proton gradient across the membrane which is generated by electron transport complexes of the respiratory chain. ATP synthase complex consist of a soluble F(1) head domain - the catalytic core - and a membrane F(1) domain - the membrane proton channel. These two domains are linked by a central stalk rotating inside the F(1) region and a stationary peripheral stalk. During catalysis, ATP synthesis in the catalytic domain of F(1) is coupled via a rotary mechanism of the central stalk subunits to proton translocation. In vivo, can only synthesize ATP although its ATP hydrolase activity can be activated artificially in vitro. Part of the complex F(0) domain.</text>
</comment>
<comment type="caution">
    <text evidence="18">The sequence shown here is derived from an EMBL/GenBank/DDBJ whole genome shotgun (WGS) entry which is preliminary data.</text>
</comment>
<comment type="subunit">
    <text evidence="15">F-type ATPases have 2 components, CF(1) - the catalytic core - and CF(0) - the membrane proton channel. CF(1) and CF(0) have multiple subunits.</text>
</comment>
<proteinExistence type="inferred from homology"/>
<comment type="subunit">
    <text evidence="13">Component of the ATP synthase complex composed at least of ATP5F1A/subunit alpha, ATP5F1B/subunit beta, ATP5MC1/subunit c (homooctomer), MT-ATP6/subunit a, MT-ATP8/subunit 8, ATP5ME/subunit e, ATP5MF/subunit f, ATP5MG/subunit g, ATP5MK/subunit k, ATP5MJ/subunit j, ATP5F1C/subunit gamma, ATP5F1D/subunit delta, ATP5F1E/subunit epsilon, ATP5PF/subunit F6, ATP5PB/subunit b, ATP5PD/subunit d, ATP5PO/subunit OSCP. ATP synthase complex consists of a soluble F(1) head domain (subunits alpha(3) and beta(3)) - the catalytic core - and a membrane F(0) domain - the membrane proton channel (subunits c, a, 8, e, f, g, k and j). These two domains are linked by a central stalk (subunits gamma, delta, and epsilon) rotating inside the F1 region and a stationary peripheral stalk (subunits F6, b, d, and OSCP).</text>
</comment>
<dbReference type="PANTHER" id="PTHR12427:SF1">
    <property type="entry name" value="ATP SYNTHASE SUBUNIT E, MITOCHONDRIAL"/>
    <property type="match status" value="1"/>
</dbReference>
<keyword evidence="10 17" id="KW-0472">Membrane</keyword>
<evidence type="ECO:0000313" key="19">
    <source>
        <dbReference type="Proteomes" id="UP001607302"/>
    </source>
</evidence>
<evidence type="ECO:0000256" key="10">
    <source>
        <dbReference type="ARBA" id="ARBA00023136"/>
    </source>
</evidence>
<evidence type="ECO:0000256" key="15">
    <source>
        <dbReference type="RuleBase" id="RU367005"/>
    </source>
</evidence>
<feature type="transmembrane region" description="Helical" evidence="17">
    <location>
        <begin position="20"/>
        <end position="37"/>
    </location>
</feature>
<keyword evidence="11 15" id="KW-0066">ATP synthesis</keyword>
<dbReference type="Proteomes" id="UP001607302">
    <property type="component" value="Unassembled WGS sequence"/>
</dbReference>
<dbReference type="InterPro" id="IPR008386">
    <property type="entry name" value="ATP_synth_F0_esu_mt"/>
</dbReference>
<comment type="subcellular location">
    <subcellularLocation>
        <location evidence="1 15">Mitochondrion inner membrane</location>
    </subcellularLocation>
</comment>
<keyword evidence="6 15" id="KW-0999">Mitochondrion inner membrane</keyword>
<dbReference type="GO" id="GO:0005743">
    <property type="term" value="C:mitochondrial inner membrane"/>
    <property type="evidence" value="ECO:0007669"/>
    <property type="project" value="UniProtKB-SubCell"/>
</dbReference>
<evidence type="ECO:0000256" key="4">
    <source>
        <dbReference type="ARBA" id="ARBA00022547"/>
    </source>
</evidence>
<evidence type="ECO:0000256" key="9">
    <source>
        <dbReference type="ARBA" id="ARBA00023128"/>
    </source>
</evidence>
<keyword evidence="5 15" id="KW-0375">Hydrogen ion transport</keyword>
<evidence type="ECO:0000256" key="5">
    <source>
        <dbReference type="ARBA" id="ARBA00022781"/>
    </source>
</evidence>
<evidence type="ECO:0000256" key="17">
    <source>
        <dbReference type="SAM" id="Phobius"/>
    </source>
</evidence>
<dbReference type="PANTHER" id="PTHR12427">
    <property type="entry name" value="ATP SYNTHASE E CHAIN, MITOCHONDRIAL"/>
    <property type="match status" value="1"/>
</dbReference>
<dbReference type="GO" id="GO:0006754">
    <property type="term" value="P:ATP biosynthetic process"/>
    <property type="evidence" value="ECO:0007669"/>
    <property type="project" value="UniProtKB-KW"/>
</dbReference>
<evidence type="ECO:0000256" key="1">
    <source>
        <dbReference type="ARBA" id="ARBA00004273"/>
    </source>
</evidence>
<sequence length="84" mass="10013">MSLSAELNPRPVRVSPLIKFSRWTFLTLGILYGAFFQRRYSNIENARREKEERERPAREAKEAAERNIRLQEEQKMLADLFKTN</sequence>
<keyword evidence="3 15" id="KW-0813">Transport</keyword>
<evidence type="ECO:0000256" key="3">
    <source>
        <dbReference type="ARBA" id="ARBA00022448"/>
    </source>
</evidence>
<keyword evidence="17" id="KW-1133">Transmembrane helix</keyword>
<feature type="region of interest" description="Disordered" evidence="16">
    <location>
        <begin position="47"/>
        <end position="66"/>
    </location>
</feature>
<dbReference type="GO" id="GO:0045259">
    <property type="term" value="C:proton-transporting ATP synthase complex"/>
    <property type="evidence" value="ECO:0007669"/>
    <property type="project" value="UniProtKB-UniRule"/>
</dbReference>
<dbReference type="AlphaFoldDB" id="A0ABD2A5N3"/>
<dbReference type="GO" id="GO:1902600">
    <property type="term" value="P:proton transmembrane transport"/>
    <property type="evidence" value="ECO:0007669"/>
    <property type="project" value="UniProtKB-KW"/>
</dbReference>
<evidence type="ECO:0000256" key="6">
    <source>
        <dbReference type="ARBA" id="ARBA00022792"/>
    </source>
</evidence>
<evidence type="ECO:0000256" key="2">
    <source>
        <dbReference type="ARBA" id="ARBA00007333"/>
    </source>
</evidence>
<protein>
    <recommendedName>
        <fullName evidence="14 15">ATP synthase F(0) complex subunit e, mitochondrial</fullName>
    </recommendedName>
</protein>
<name>A0ABD2A5N3_VESSQ</name>
<gene>
    <name evidence="18" type="ORF">V1478_015340</name>
</gene>
<evidence type="ECO:0000256" key="7">
    <source>
        <dbReference type="ARBA" id="ARBA00022990"/>
    </source>
</evidence>
<dbReference type="EMBL" id="JAUDFV010000155">
    <property type="protein sequence ID" value="KAL2715642.1"/>
    <property type="molecule type" value="Genomic_DNA"/>
</dbReference>
<evidence type="ECO:0000256" key="13">
    <source>
        <dbReference type="ARBA" id="ARBA00064647"/>
    </source>
</evidence>
<evidence type="ECO:0000256" key="11">
    <source>
        <dbReference type="ARBA" id="ARBA00023310"/>
    </source>
</evidence>
<evidence type="ECO:0000256" key="14">
    <source>
        <dbReference type="ARBA" id="ARBA00074682"/>
    </source>
</evidence>
<dbReference type="Pfam" id="PF05680">
    <property type="entry name" value="ATP-synt_E"/>
    <property type="match status" value="1"/>
</dbReference>
<organism evidence="18 19">
    <name type="scientific">Vespula squamosa</name>
    <name type="common">Southern yellow jacket</name>
    <name type="synonym">Wasp</name>
    <dbReference type="NCBI Taxonomy" id="30214"/>
    <lineage>
        <taxon>Eukaryota</taxon>
        <taxon>Metazoa</taxon>
        <taxon>Ecdysozoa</taxon>
        <taxon>Arthropoda</taxon>
        <taxon>Hexapoda</taxon>
        <taxon>Insecta</taxon>
        <taxon>Pterygota</taxon>
        <taxon>Neoptera</taxon>
        <taxon>Endopterygota</taxon>
        <taxon>Hymenoptera</taxon>
        <taxon>Apocrita</taxon>
        <taxon>Aculeata</taxon>
        <taxon>Vespoidea</taxon>
        <taxon>Vespidae</taxon>
        <taxon>Vespinae</taxon>
        <taxon>Vespula</taxon>
    </lineage>
</organism>
<keyword evidence="19" id="KW-1185">Reference proteome</keyword>
<comment type="similarity">
    <text evidence="2 15">Belongs to the ATPase e subunit family.</text>
</comment>
<keyword evidence="9 15" id="KW-0496">Mitochondrion</keyword>
<evidence type="ECO:0000256" key="8">
    <source>
        <dbReference type="ARBA" id="ARBA00023065"/>
    </source>
</evidence>
<evidence type="ECO:0000256" key="16">
    <source>
        <dbReference type="SAM" id="MobiDB-lite"/>
    </source>
</evidence>